<feature type="transmembrane region" description="Helical" evidence="1">
    <location>
        <begin position="6"/>
        <end position="24"/>
    </location>
</feature>
<feature type="transmembrane region" description="Helical" evidence="1">
    <location>
        <begin position="146"/>
        <end position="166"/>
    </location>
</feature>
<evidence type="ECO:0000259" key="2">
    <source>
        <dbReference type="Pfam" id="PF00892"/>
    </source>
</evidence>
<accession>A0A0A7GJW3</accession>
<feature type="transmembrane region" description="Helical" evidence="1">
    <location>
        <begin position="36"/>
        <end position="56"/>
    </location>
</feature>
<sequence length="284" mass="30075">MIAGVVLALISAVCWGIGGIVFKIGLRGESELSGNLIRSIFSVLFLLPLVFAFGMQPLNAELAALIVLSTIFSFFIGDILYFNALKNSPVSYALPLASTYPVFVAILDLAVYGYPITLNVLLASLLTISAIIAIPKETGKFTAKSFTAVLAAISWSVSIVTLDYLTDYLSPVTLAFLRLSLNSVLLFGFVRKIPLGRNLLIFMGFAGGLISVAGILSFVTSVSLIGSNLVTPLSATSPVIGSIAGKIFLKEKIGIRHVIALMLVFLSVITISQPPVMITPATDG</sequence>
<dbReference type="Proteomes" id="UP000030624">
    <property type="component" value="Chromosome"/>
</dbReference>
<dbReference type="GeneID" id="24798763"/>
<dbReference type="EMBL" id="CP009552">
    <property type="protein sequence ID" value="AIY91221.1"/>
    <property type="molecule type" value="Genomic_DNA"/>
</dbReference>
<dbReference type="InterPro" id="IPR037185">
    <property type="entry name" value="EmrE-like"/>
</dbReference>
<feature type="transmembrane region" description="Helical" evidence="1">
    <location>
        <begin position="62"/>
        <end position="83"/>
    </location>
</feature>
<dbReference type="KEGG" id="gac:GACE_2200"/>
<gene>
    <name evidence="3" type="ORF">GACE_2200</name>
</gene>
<evidence type="ECO:0000313" key="4">
    <source>
        <dbReference type="Proteomes" id="UP000030624"/>
    </source>
</evidence>
<dbReference type="PANTHER" id="PTHR22911:SF137">
    <property type="entry name" value="SOLUTE CARRIER FAMILY 35 MEMBER G2-RELATED"/>
    <property type="match status" value="1"/>
</dbReference>
<feature type="transmembrane region" description="Helical" evidence="1">
    <location>
        <begin position="116"/>
        <end position="134"/>
    </location>
</feature>
<evidence type="ECO:0000313" key="3">
    <source>
        <dbReference type="EMBL" id="AIY91221.1"/>
    </source>
</evidence>
<dbReference type="InterPro" id="IPR000620">
    <property type="entry name" value="EamA_dom"/>
</dbReference>
<keyword evidence="1" id="KW-0472">Membrane</keyword>
<feature type="transmembrane region" description="Helical" evidence="1">
    <location>
        <begin position="90"/>
        <end position="110"/>
    </location>
</feature>
<keyword evidence="1" id="KW-1133">Transmembrane helix</keyword>
<organism evidence="3 4">
    <name type="scientific">Geoglobus acetivorans</name>
    <dbReference type="NCBI Taxonomy" id="565033"/>
    <lineage>
        <taxon>Archaea</taxon>
        <taxon>Methanobacteriati</taxon>
        <taxon>Methanobacteriota</taxon>
        <taxon>Archaeoglobi</taxon>
        <taxon>Archaeoglobales</taxon>
        <taxon>Archaeoglobaceae</taxon>
        <taxon>Geoglobus</taxon>
    </lineage>
</organism>
<dbReference type="RefSeq" id="WP_048093350.1">
    <property type="nucleotide sequence ID" value="NZ_CP009552.1"/>
</dbReference>
<dbReference type="eggNOG" id="arCOG00272">
    <property type="taxonomic scope" value="Archaea"/>
</dbReference>
<feature type="transmembrane region" description="Helical" evidence="1">
    <location>
        <begin position="229"/>
        <end position="249"/>
    </location>
</feature>
<dbReference type="AlphaFoldDB" id="A0A0A7GJW3"/>
<proteinExistence type="predicted"/>
<feature type="domain" description="EamA" evidence="2">
    <location>
        <begin position="3"/>
        <end position="133"/>
    </location>
</feature>
<feature type="transmembrane region" description="Helical" evidence="1">
    <location>
        <begin position="199"/>
        <end position="223"/>
    </location>
</feature>
<dbReference type="STRING" id="565033.GACE_2200"/>
<protein>
    <recommendedName>
        <fullName evidence="2">EamA domain-containing protein</fullName>
    </recommendedName>
</protein>
<dbReference type="PANTHER" id="PTHR22911">
    <property type="entry name" value="ACYL-MALONYL CONDENSING ENZYME-RELATED"/>
    <property type="match status" value="1"/>
</dbReference>
<feature type="transmembrane region" description="Helical" evidence="1">
    <location>
        <begin position="258"/>
        <end position="278"/>
    </location>
</feature>
<evidence type="ECO:0000256" key="1">
    <source>
        <dbReference type="SAM" id="Phobius"/>
    </source>
</evidence>
<dbReference type="GO" id="GO:0016020">
    <property type="term" value="C:membrane"/>
    <property type="evidence" value="ECO:0007669"/>
    <property type="project" value="InterPro"/>
</dbReference>
<feature type="domain" description="EamA" evidence="2">
    <location>
        <begin position="146"/>
        <end position="272"/>
    </location>
</feature>
<dbReference type="Pfam" id="PF00892">
    <property type="entry name" value="EamA"/>
    <property type="match status" value="2"/>
</dbReference>
<name>A0A0A7GJW3_GEOAI</name>
<keyword evidence="1" id="KW-0812">Transmembrane</keyword>
<reference evidence="3 4" key="1">
    <citation type="journal article" date="2015" name="Appl. Environ. Microbiol.">
        <title>The Geoglobus acetivorans genome: Fe(III) reduction, acetate utilization, autotrophic growth, and degradation of aromatic compounds in a hyperthermophilic archaeon.</title>
        <authorList>
            <person name="Mardanov A.V."/>
            <person name="Slododkina G.B."/>
            <person name="Slobodkin A.I."/>
            <person name="Beletsky A.V."/>
            <person name="Gavrilov S.N."/>
            <person name="Kublanov I.V."/>
            <person name="Bonch-Osmolovskaya E.A."/>
            <person name="Skryabin K.G."/>
            <person name="Ravin N.V."/>
        </authorList>
    </citation>
    <scope>NUCLEOTIDE SEQUENCE [LARGE SCALE GENOMIC DNA]</scope>
    <source>
        <strain evidence="3 4">SBH6</strain>
    </source>
</reference>
<dbReference type="SUPFAM" id="SSF103481">
    <property type="entry name" value="Multidrug resistance efflux transporter EmrE"/>
    <property type="match status" value="2"/>
</dbReference>
<dbReference type="HOGENOM" id="CLU_082650_1_0_2"/>
<feature type="transmembrane region" description="Helical" evidence="1">
    <location>
        <begin position="172"/>
        <end position="190"/>
    </location>
</feature>